<evidence type="ECO:0000259" key="16">
    <source>
        <dbReference type="Pfam" id="PF02737"/>
    </source>
</evidence>
<dbReference type="GO" id="GO:0003857">
    <property type="term" value="F:(3S)-3-hydroxyacyl-CoA dehydrogenase (NAD+) activity"/>
    <property type="evidence" value="ECO:0007669"/>
    <property type="project" value="UniProtKB-EC"/>
</dbReference>
<comment type="catalytic activity">
    <reaction evidence="14">
        <text>a (3S)-3-hydroxyacyl-CoA + NAD(+) = a 3-oxoacyl-CoA + NADH + H(+)</text>
        <dbReference type="Rhea" id="RHEA:22432"/>
        <dbReference type="ChEBI" id="CHEBI:15378"/>
        <dbReference type="ChEBI" id="CHEBI:57318"/>
        <dbReference type="ChEBI" id="CHEBI:57540"/>
        <dbReference type="ChEBI" id="CHEBI:57945"/>
        <dbReference type="ChEBI" id="CHEBI:90726"/>
        <dbReference type="EC" id="1.1.1.35"/>
    </reaction>
</comment>
<comment type="subcellular location">
    <subcellularLocation>
        <location evidence="1">Peroxisome</location>
    </subcellularLocation>
</comment>
<evidence type="ECO:0000256" key="14">
    <source>
        <dbReference type="ARBA" id="ARBA00049556"/>
    </source>
</evidence>
<evidence type="ECO:0000256" key="9">
    <source>
        <dbReference type="ARBA" id="ARBA00023098"/>
    </source>
</evidence>
<keyword evidence="5" id="KW-0276">Fatty acid metabolism</keyword>
<name>A0A1B1K5L1_RHOOP</name>
<dbReference type="PANTHER" id="PTHR23309">
    <property type="entry name" value="3-HYDROXYACYL-COA DEHYROGENASE"/>
    <property type="match status" value="1"/>
</dbReference>
<evidence type="ECO:0000256" key="3">
    <source>
        <dbReference type="ARBA" id="ARBA00005086"/>
    </source>
</evidence>
<dbReference type="InterPro" id="IPR036291">
    <property type="entry name" value="NAD(P)-bd_dom_sf"/>
</dbReference>
<keyword evidence="7" id="KW-0560">Oxidoreductase</keyword>
<evidence type="ECO:0000256" key="11">
    <source>
        <dbReference type="ARBA" id="ARBA00023235"/>
    </source>
</evidence>
<keyword evidence="9" id="KW-0443">Lipid metabolism</keyword>
<organism evidence="17 18">
    <name type="scientific">Rhodococcus opacus</name>
    <name type="common">Nocardia opaca</name>
    <dbReference type="NCBI Taxonomy" id="37919"/>
    <lineage>
        <taxon>Bacteria</taxon>
        <taxon>Bacillati</taxon>
        <taxon>Actinomycetota</taxon>
        <taxon>Actinomycetes</taxon>
        <taxon>Mycobacteriales</taxon>
        <taxon>Nocardiaceae</taxon>
        <taxon>Rhodococcus</taxon>
    </lineage>
</organism>
<evidence type="ECO:0000256" key="8">
    <source>
        <dbReference type="ARBA" id="ARBA00023027"/>
    </source>
</evidence>
<keyword evidence="13" id="KW-0511">Multifunctional enzyme</keyword>
<keyword evidence="8" id="KW-0520">NAD</keyword>
<dbReference type="EMBL" id="CP009111">
    <property type="protein sequence ID" value="ANS27889.1"/>
    <property type="molecule type" value="Genomic_DNA"/>
</dbReference>
<dbReference type="Proteomes" id="UP000186108">
    <property type="component" value="Chromosome"/>
</dbReference>
<dbReference type="FunFam" id="1.10.1040.50:FF:000006">
    <property type="entry name" value="Peroxisomal bifunctional enzyme"/>
    <property type="match status" value="1"/>
</dbReference>
<keyword evidence="6" id="KW-0442">Lipid degradation</keyword>
<dbReference type="GO" id="GO:0070403">
    <property type="term" value="F:NAD+ binding"/>
    <property type="evidence" value="ECO:0007669"/>
    <property type="project" value="InterPro"/>
</dbReference>
<comment type="pathway">
    <text evidence="3">Lipid metabolism; butanoate metabolism.</text>
</comment>
<sequence length="687" mass="73325">MTQQVSPLSLGTIPVTYTVEDRVGVLTIDNPPVNASSAAVRAGLMSGLEVAEADDDVDAIVLIGASANFVSGSDLREFSGPVPEPQLPSVIAAIEASAKPVVAALSGATLGGGFELALGCDGRIALAGGVVGLPEITLGMIPGAGGTQRPLRLVGPARTLELVTSGERLPVEQAHREGLIDEVVTGSLRAQAIRFARALRGKRILRNLPVRGADPGEVEQVATTALRRAARPQTVAAVGAILMGGSAPADRAFQHERAEFNRLRNGTESSALRHLFFARRAALKANRPALPRELKSVGVVGAGTMGAGIARAFVEAGVPVVLVDQQRQAAAAAAERLQRTYQGMVTRGRLTESDAQHHLSLLTAGTTIRDLEETDLVIEAVYEDLEVKQTVLRQLEAVLPPHVPLATNTSYLDVNEIAAAVARPTRVLGMHFFSPAHRAAVLEIVRGEKTSTEALDVALTAAKVLEKMPILAGVCDGFIGNRIYNAYRRQCELMLEEGALPQQVDAALTEFGFAMGPFAVSDMSGLDIAWRMRKSKAGARDPRERYPDVADALCELGRFGQKTGDGWYHYEPGSRTPHPDRTVEALIEQSSQRKAITRAAFTSQGIVTRALVTMANEAALLLADKIADRPSDIDLMLTLGYGFPTHEGGITHWVGRQDRRFLEHELDALAARTGHGFTKGDLDLLRS</sequence>
<feature type="domain" description="3-hydroxyacyl-CoA dehydrogenase NAD binding" evidence="16">
    <location>
        <begin position="297"/>
        <end position="472"/>
    </location>
</feature>
<evidence type="ECO:0000256" key="6">
    <source>
        <dbReference type="ARBA" id="ARBA00022963"/>
    </source>
</evidence>
<keyword evidence="10" id="KW-0576">Peroxisome</keyword>
<dbReference type="UniPathway" id="UPA00659"/>
<comment type="pathway">
    <text evidence="2">Lipid metabolism; fatty acid beta-oxidation.</text>
</comment>
<dbReference type="FunFam" id="3.40.50.720:FF:000009">
    <property type="entry name" value="Fatty oxidation complex, alpha subunit"/>
    <property type="match status" value="1"/>
</dbReference>
<dbReference type="AlphaFoldDB" id="A0A1B1K5L1"/>
<keyword evidence="12" id="KW-0456">Lyase</keyword>
<evidence type="ECO:0000256" key="1">
    <source>
        <dbReference type="ARBA" id="ARBA00004275"/>
    </source>
</evidence>
<evidence type="ECO:0000256" key="7">
    <source>
        <dbReference type="ARBA" id="ARBA00023002"/>
    </source>
</evidence>
<dbReference type="Gene3D" id="3.40.50.720">
    <property type="entry name" value="NAD(P)-binding Rossmann-like Domain"/>
    <property type="match status" value="1"/>
</dbReference>
<proteinExistence type="inferred from homology"/>
<dbReference type="InterPro" id="IPR006176">
    <property type="entry name" value="3-OHacyl-CoA_DH_NAD-bd"/>
</dbReference>
<evidence type="ECO:0000256" key="12">
    <source>
        <dbReference type="ARBA" id="ARBA00023239"/>
    </source>
</evidence>
<dbReference type="InterPro" id="IPR001753">
    <property type="entry name" value="Enoyl-CoA_hydra/iso"/>
</dbReference>
<comment type="similarity">
    <text evidence="4">Belongs to the 3-hydroxyacyl-CoA dehydrogenase family.</text>
</comment>
<protein>
    <submittedName>
        <fullName evidence="17">3-hydroxyacyl-CoA dehydrogenase</fullName>
    </submittedName>
</protein>
<keyword evidence="11" id="KW-0413">Isomerase</keyword>
<reference evidence="17 18" key="1">
    <citation type="submission" date="2014-07" db="EMBL/GenBank/DDBJ databases">
        <authorList>
            <person name="Zhang J.E."/>
            <person name="Yang H."/>
            <person name="Guo J."/>
            <person name="Deng Z."/>
            <person name="Luo H."/>
            <person name="Luo M."/>
            <person name="Zhao B."/>
        </authorList>
    </citation>
    <scope>NUCLEOTIDE SEQUENCE [LARGE SCALE GENOMIC DNA]</scope>
    <source>
        <strain evidence="17 18">1CP</strain>
    </source>
</reference>
<dbReference type="SUPFAM" id="SSF52096">
    <property type="entry name" value="ClpP/crotonase"/>
    <property type="match status" value="1"/>
</dbReference>
<dbReference type="Gene3D" id="1.10.1040.50">
    <property type="match status" value="1"/>
</dbReference>
<dbReference type="Pfam" id="PF00725">
    <property type="entry name" value="3HCDH"/>
    <property type="match status" value="1"/>
</dbReference>
<dbReference type="SUPFAM" id="SSF48179">
    <property type="entry name" value="6-phosphogluconate dehydrogenase C-terminal domain-like"/>
    <property type="match status" value="2"/>
</dbReference>
<evidence type="ECO:0000259" key="15">
    <source>
        <dbReference type="Pfam" id="PF00725"/>
    </source>
</evidence>
<evidence type="ECO:0000313" key="17">
    <source>
        <dbReference type="EMBL" id="ANS27889.1"/>
    </source>
</evidence>
<dbReference type="InterPro" id="IPR008927">
    <property type="entry name" value="6-PGluconate_DH-like_C_sf"/>
</dbReference>
<evidence type="ECO:0000256" key="4">
    <source>
        <dbReference type="ARBA" id="ARBA00009463"/>
    </source>
</evidence>
<dbReference type="InterPro" id="IPR006108">
    <property type="entry name" value="3HC_DH_C"/>
</dbReference>
<feature type="domain" description="3-hydroxyacyl-CoA dehydrogenase C-terminal" evidence="15">
    <location>
        <begin position="477"/>
        <end position="570"/>
    </location>
</feature>
<gene>
    <name evidence="17" type="ORF">R1CP_15990</name>
</gene>
<dbReference type="InterPro" id="IPR029045">
    <property type="entry name" value="ClpP/crotonase-like_dom_sf"/>
</dbReference>
<dbReference type="GO" id="GO:0016853">
    <property type="term" value="F:isomerase activity"/>
    <property type="evidence" value="ECO:0007669"/>
    <property type="project" value="UniProtKB-KW"/>
</dbReference>
<dbReference type="Pfam" id="PF00378">
    <property type="entry name" value="ECH_1"/>
    <property type="match status" value="1"/>
</dbReference>
<evidence type="ECO:0000256" key="2">
    <source>
        <dbReference type="ARBA" id="ARBA00005005"/>
    </source>
</evidence>
<dbReference type="PATRIC" id="fig|37919.13.peg.3292"/>
<dbReference type="SUPFAM" id="SSF51735">
    <property type="entry name" value="NAD(P)-binding Rossmann-fold domains"/>
    <property type="match status" value="1"/>
</dbReference>
<evidence type="ECO:0000256" key="13">
    <source>
        <dbReference type="ARBA" id="ARBA00023268"/>
    </source>
</evidence>
<dbReference type="RefSeq" id="WP_065490771.1">
    <property type="nucleotide sequence ID" value="NZ_CP009111.1"/>
</dbReference>
<dbReference type="GO" id="GO:0006635">
    <property type="term" value="P:fatty acid beta-oxidation"/>
    <property type="evidence" value="ECO:0007669"/>
    <property type="project" value="UniProtKB-UniPathway"/>
</dbReference>
<dbReference type="GO" id="GO:0004300">
    <property type="term" value="F:enoyl-CoA hydratase activity"/>
    <property type="evidence" value="ECO:0007669"/>
    <property type="project" value="UniProtKB-ARBA"/>
</dbReference>
<dbReference type="CDD" id="cd06558">
    <property type="entry name" value="crotonase-like"/>
    <property type="match status" value="1"/>
</dbReference>
<dbReference type="PANTHER" id="PTHR23309:SF51">
    <property type="entry name" value="3-HYDROXYACYL-COA DEHYDROGENASE-RELATED"/>
    <property type="match status" value="1"/>
</dbReference>
<evidence type="ECO:0000313" key="18">
    <source>
        <dbReference type="Proteomes" id="UP000186108"/>
    </source>
</evidence>
<evidence type="ECO:0000256" key="10">
    <source>
        <dbReference type="ARBA" id="ARBA00023140"/>
    </source>
</evidence>
<accession>A0A1B1K5L1</accession>
<dbReference type="Pfam" id="PF02737">
    <property type="entry name" value="3HCDH_N"/>
    <property type="match status" value="1"/>
</dbReference>
<evidence type="ECO:0000256" key="5">
    <source>
        <dbReference type="ARBA" id="ARBA00022832"/>
    </source>
</evidence>
<dbReference type="Gene3D" id="3.90.226.10">
    <property type="entry name" value="2-enoyl-CoA Hydratase, Chain A, domain 1"/>
    <property type="match status" value="1"/>
</dbReference>